<dbReference type="STRING" id="408074.SAMN05660909_03615"/>
<dbReference type="SUPFAM" id="SSF46785">
    <property type="entry name" value="Winged helix' DNA-binding domain"/>
    <property type="match status" value="1"/>
</dbReference>
<dbReference type="EMBL" id="FNRL01000017">
    <property type="protein sequence ID" value="SEA82294.1"/>
    <property type="molecule type" value="Genomic_DNA"/>
</dbReference>
<sequence length="121" mass="14695">MKKLSRKEEELMQVMWYLKKAFVKDAIDQLPDPKPHYNTIATLMKRLEEKGFLAHREYGGTFEYYPIVEKEKYKDTFMKKVVSTFFDNSYFNMLAYFAKEEKLNQEEIEELMKIIEKNKKK</sequence>
<dbReference type="Proteomes" id="UP000199656">
    <property type="component" value="Unassembled WGS sequence"/>
</dbReference>
<dbReference type="PIRSF" id="PIRSF019455">
    <property type="entry name" value="CopR_AtkY"/>
    <property type="match status" value="1"/>
</dbReference>
<evidence type="ECO:0000256" key="2">
    <source>
        <dbReference type="ARBA" id="ARBA00023015"/>
    </source>
</evidence>
<protein>
    <submittedName>
        <fullName evidence="5">Predicted transcriptional regulator</fullName>
    </submittedName>
</protein>
<keyword evidence="3" id="KW-0238">DNA-binding</keyword>
<dbReference type="Pfam" id="PF03965">
    <property type="entry name" value="Penicillinase_R"/>
    <property type="match status" value="1"/>
</dbReference>
<dbReference type="Gene3D" id="1.10.4040.10">
    <property type="entry name" value="Penicillinase repressor domain"/>
    <property type="match status" value="1"/>
</dbReference>
<reference evidence="6" key="1">
    <citation type="submission" date="2016-10" db="EMBL/GenBank/DDBJ databases">
        <authorList>
            <person name="Varghese N."/>
            <person name="Submissions S."/>
        </authorList>
    </citation>
    <scope>NUCLEOTIDE SEQUENCE [LARGE SCALE GENOMIC DNA]</scope>
    <source>
        <strain evidence="6">DSM 23920</strain>
    </source>
</reference>
<dbReference type="RefSeq" id="WP_089763330.1">
    <property type="nucleotide sequence ID" value="NZ_BKAT01000030.1"/>
</dbReference>
<dbReference type="OrthoDB" id="1098508at2"/>
<comment type="similarity">
    <text evidence="1">Belongs to the BlaI transcriptional regulatory family.</text>
</comment>
<dbReference type="Gene3D" id="1.10.10.10">
    <property type="entry name" value="Winged helix-like DNA-binding domain superfamily/Winged helix DNA-binding domain"/>
    <property type="match status" value="1"/>
</dbReference>
<organism evidence="5 6">
    <name type="scientific">Chitinophaga terrae</name>
    <name type="common">ex Kim and Jung 2007</name>
    <dbReference type="NCBI Taxonomy" id="408074"/>
    <lineage>
        <taxon>Bacteria</taxon>
        <taxon>Pseudomonadati</taxon>
        <taxon>Bacteroidota</taxon>
        <taxon>Chitinophagia</taxon>
        <taxon>Chitinophagales</taxon>
        <taxon>Chitinophagaceae</taxon>
        <taxon>Chitinophaga</taxon>
    </lineage>
</organism>
<keyword evidence="4" id="KW-0804">Transcription</keyword>
<name>A0A1H4EB76_9BACT</name>
<dbReference type="InterPro" id="IPR005650">
    <property type="entry name" value="BlaI_family"/>
</dbReference>
<accession>A0A1H4EB76</accession>
<keyword evidence="2" id="KW-0805">Transcription regulation</keyword>
<dbReference type="GO" id="GO:0045892">
    <property type="term" value="P:negative regulation of DNA-templated transcription"/>
    <property type="evidence" value="ECO:0007669"/>
    <property type="project" value="InterPro"/>
</dbReference>
<evidence type="ECO:0000313" key="6">
    <source>
        <dbReference type="Proteomes" id="UP000199656"/>
    </source>
</evidence>
<evidence type="ECO:0000256" key="4">
    <source>
        <dbReference type="ARBA" id="ARBA00023163"/>
    </source>
</evidence>
<dbReference type="AlphaFoldDB" id="A0A1H4EB76"/>
<dbReference type="InterPro" id="IPR036390">
    <property type="entry name" value="WH_DNA-bd_sf"/>
</dbReference>
<proteinExistence type="inferred from homology"/>
<evidence type="ECO:0000256" key="3">
    <source>
        <dbReference type="ARBA" id="ARBA00023125"/>
    </source>
</evidence>
<dbReference type="GO" id="GO:0003677">
    <property type="term" value="F:DNA binding"/>
    <property type="evidence" value="ECO:0007669"/>
    <property type="project" value="UniProtKB-KW"/>
</dbReference>
<keyword evidence="6" id="KW-1185">Reference proteome</keyword>
<gene>
    <name evidence="5" type="ORF">SAMN05660909_03615</name>
</gene>
<evidence type="ECO:0000313" key="5">
    <source>
        <dbReference type="EMBL" id="SEA82294.1"/>
    </source>
</evidence>
<dbReference type="InterPro" id="IPR036388">
    <property type="entry name" value="WH-like_DNA-bd_sf"/>
</dbReference>
<evidence type="ECO:0000256" key="1">
    <source>
        <dbReference type="ARBA" id="ARBA00011046"/>
    </source>
</evidence>